<keyword evidence="2" id="KW-0946">Virion</keyword>
<protein>
    <submittedName>
        <fullName evidence="2">Spore coat protein, CotS family</fullName>
    </submittedName>
</protein>
<reference evidence="2 3" key="1">
    <citation type="submission" date="2016-10" db="EMBL/GenBank/DDBJ databases">
        <authorList>
            <person name="de Groot N.N."/>
        </authorList>
    </citation>
    <scope>NUCLEOTIDE SEQUENCE [LARGE SCALE GENOMIC DNA]</scope>
    <source>
        <strain evidence="2 3">DSM 12272</strain>
    </source>
</reference>
<evidence type="ECO:0000313" key="3">
    <source>
        <dbReference type="Proteomes" id="UP000198597"/>
    </source>
</evidence>
<dbReference type="Gene3D" id="3.30.200.20">
    <property type="entry name" value="Phosphorylase Kinase, domain 1"/>
    <property type="match status" value="1"/>
</dbReference>
<dbReference type="NCBIfam" id="TIGR02906">
    <property type="entry name" value="spore_CotS"/>
    <property type="match status" value="1"/>
</dbReference>
<accession>A0A1H0TXX1</accession>
<dbReference type="RefSeq" id="WP_089970741.1">
    <property type="nucleotide sequence ID" value="NZ_FNJM01000008.1"/>
</dbReference>
<keyword evidence="3" id="KW-1185">Reference proteome</keyword>
<dbReference type="InterPro" id="IPR011009">
    <property type="entry name" value="Kinase-like_dom_sf"/>
</dbReference>
<sequence length="354" mass="41693">MENTICPSTKDLLSIESMKSFVLPHYDLQFANVTMVKFKDTDKQRAVYRVDFKNKSYCLKKVYYDESNLLYVYSAMEWLYRNNLNVPKLLPTKSNNRYIKYMGMLFILTPWVNGLKCDFDNKYHMELSSKDLAKLHKSSQNFVPISGSCTRIGCDDYHISVDKHLEQILISAKQAKHHNDRFSKIFLKNLNINLELAKLSSKISSSINCSELSKSLCHGDFVNKNILIADSNVWIIDFDKCKMDYSAHDISYFLRRLLKRENTNWDTDLALKIIDDYMKVNPLTPSDLKYILAYIAFPQKYWKISRDYYKNIKRCNKNAFISLLERGLDRTDSQLKFIKEMMVLLEKDYEVNFN</sequence>
<evidence type="ECO:0000259" key="1">
    <source>
        <dbReference type="Pfam" id="PF01636"/>
    </source>
</evidence>
<keyword evidence="2" id="KW-0167">Capsid protein</keyword>
<dbReference type="EMBL" id="FNJM01000008">
    <property type="protein sequence ID" value="SDP58548.1"/>
    <property type="molecule type" value="Genomic_DNA"/>
</dbReference>
<proteinExistence type="predicted"/>
<evidence type="ECO:0000313" key="2">
    <source>
        <dbReference type="EMBL" id="SDP58548.1"/>
    </source>
</evidence>
<dbReference type="PANTHER" id="PTHR39179:SF1">
    <property type="entry name" value="SPORE COAT PROTEIN I"/>
    <property type="match status" value="1"/>
</dbReference>
<dbReference type="Pfam" id="PF01636">
    <property type="entry name" value="APH"/>
    <property type="match status" value="1"/>
</dbReference>
<dbReference type="GO" id="GO:0042601">
    <property type="term" value="C:endospore-forming forespore"/>
    <property type="evidence" value="ECO:0007669"/>
    <property type="project" value="TreeGrafter"/>
</dbReference>
<dbReference type="InterPro" id="IPR002575">
    <property type="entry name" value="Aminoglycoside_PTrfase"/>
</dbReference>
<dbReference type="InterPro" id="IPR014255">
    <property type="entry name" value="Spore_coat_CotS"/>
</dbReference>
<dbReference type="InterPro" id="IPR047175">
    <property type="entry name" value="CotS-like"/>
</dbReference>
<dbReference type="OrthoDB" id="9771902at2"/>
<gene>
    <name evidence="2" type="ORF">SAMN04488529_108108</name>
</gene>
<dbReference type="AlphaFoldDB" id="A0A1H0TXX1"/>
<dbReference type="STRING" id="94869.SAMN04488529_108108"/>
<dbReference type="Gene3D" id="3.90.1200.10">
    <property type="match status" value="1"/>
</dbReference>
<dbReference type="Proteomes" id="UP000198597">
    <property type="component" value="Unassembled WGS sequence"/>
</dbReference>
<dbReference type="PANTHER" id="PTHR39179">
    <property type="entry name" value="SPORE COAT PROTEIN I"/>
    <property type="match status" value="1"/>
</dbReference>
<feature type="domain" description="Aminoglycoside phosphotransferase" evidence="1">
    <location>
        <begin position="47"/>
        <end position="266"/>
    </location>
</feature>
<organism evidence="2 3">
    <name type="scientific">Clostridium gasigenes</name>
    <dbReference type="NCBI Taxonomy" id="94869"/>
    <lineage>
        <taxon>Bacteria</taxon>
        <taxon>Bacillati</taxon>
        <taxon>Bacillota</taxon>
        <taxon>Clostridia</taxon>
        <taxon>Eubacteriales</taxon>
        <taxon>Clostridiaceae</taxon>
        <taxon>Clostridium</taxon>
    </lineage>
</organism>
<name>A0A1H0TXX1_9CLOT</name>
<dbReference type="SUPFAM" id="SSF56112">
    <property type="entry name" value="Protein kinase-like (PK-like)"/>
    <property type="match status" value="1"/>
</dbReference>